<dbReference type="AlphaFoldDB" id="A0AAV4BQI4"/>
<reference evidence="3 4" key="1">
    <citation type="journal article" date="2021" name="Elife">
        <title>Chloroplast acquisition without the gene transfer in kleptoplastic sea slugs, Plakobranchus ocellatus.</title>
        <authorList>
            <person name="Maeda T."/>
            <person name="Takahashi S."/>
            <person name="Yoshida T."/>
            <person name="Shimamura S."/>
            <person name="Takaki Y."/>
            <person name="Nagai Y."/>
            <person name="Toyoda A."/>
            <person name="Suzuki Y."/>
            <person name="Arimoto A."/>
            <person name="Ishii H."/>
            <person name="Satoh N."/>
            <person name="Nishiyama T."/>
            <person name="Hasebe M."/>
            <person name="Maruyama T."/>
            <person name="Minagawa J."/>
            <person name="Obokata J."/>
            <person name="Shigenobu S."/>
        </authorList>
    </citation>
    <scope>NUCLEOTIDE SEQUENCE [LARGE SCALE GENOMIC DNA]</scope>
</reference>
<keyword evidence="1" id="KW-1133">Transmembrane helix</keyword>
<keyword evidence="1" id="KW-0472">Membrane</keyword>
<sequence>MKSSCLTGATYLSLTWAPSFLCQMKSSCLTGPHSLVSCGHFFPLPDGDFLPDGGDSLYSHVGTSFFCPMGSAFLTGVTLFILMWALPSSARWDKETFGCGTIRASRKGLPAGLKTDKQLQGGDNDYRVGDDGLLFCKWMDNKAVTIASNYHGSAPTGVNCTQKNGTKEQVACSEAVRDYNMHMGGVGRYVVWLTWAEPKKQKVVASSLLWTH</sequence>
<evidence type="ECO:0000313" key="3">
    <source>
        <dbReference type="EMBL" id="GFO21316.1"/>
    </source>
</evidence>
<dbReference type="InterPro" id="IPR029526">
    <property type="entry name" value="PGBD"/>
</dbReference>
<feature type="domain" description="PiggyBac transposable element-derived protein" evidence="2">
    <location>
        <begin position="94"/>
        <end position="190"/>
    </location>
</feature>
<comment type="caution">
    <text evidence="3">The sequence shown here is derived from an EMBL/GenBank/DDBJ whole genome shotgun (WGS) entry which is preliminary data.</text>
</comment>
<evidence type="ECO:0000313" key="4">
    <source>
        <dbReference type="Proteomes" id="UP000735302"/>
    </source>
</evidence>
<evidence type="ECO:0000259" key="2">
    <source>
        <dbReference type="Pfam" id="PF13843"/>
    </source>
</evidence>
<proteinExistence type="predicted"/>
<dbReference type="Pfam" id="PF13843">
    <property type="entry name" value="DDE_Tnp_1_7"/>
    <property type="match status" value="1"/>
</dbReference>
<dbReference type="EMBL" id="BLXT01005252">
    <property type="protein sequence ID" value="GFO21316.1"/>
    <property type="molecule type" value="Genomic_DNA"/>
</dbReference>
<protein>
    <submittedName>
        <fullName evidence="3">PiggyBac transposable element-derived protein 4</fullName>
    </submittedName>
</protein>
<dbReference type="PANTHER" id="PTHR46599">
    <property type="entry name" value="PIGGYBAC TRANSPOSABLE ELEMENT-DERIVED PROTEIN 4"/>
    <property type="match status" value="1"/>
</dbReference>
<accession>A0AAV4BQI4</accession>
<evidence type="ECO:0000256" key="1">
    <source>
        <dbReference type="SAM" id="Phobius"/>
    </source>
</evidence>
<organism evidence="3 4">
    <name type="scientific">Plakobranchus ocellatus</name>
    <dbReference type="NCBI Taxonomy" id="259542"/>
    <lineage>
        <taxon>Eukaryota</taxon>
        <taxon>Metazoa</taxon>
        <taxon>Spiralia</taxon>
        <taxon>Lophotrochozoa</taxon>
        <taxon>Mollusca</taxon>
        <taxon>Gastropoda</taxon>
        <taxon>Heterobranchia</taxon>
        <taxon>Euthyneura</taxon>
        <taxon>Panpulmonata</taxon>
        <taxon>Sacoglossa</taxon>
        <taxon>Placobranchoidea</taxon>
        <taxon>Plakobranchidae</taxon>
        <taxon>Plakobranchus</taxon>
    </lineage>
</organism>
<keyword evidence="4" id="KW-1185">Reference proteome</keyword>
<dbReference type="Proteomes" id="UP000735302">
    <property type="component" value="Unassembled WGS sequence"/>
</dbReference>
<keyword evidence="1" id="KW-0812">Transmembrane</keyword>
<dbReference type="PANTHER" id="PTHR46599:SF3">
    <property type="entry name" value="PIGGYBAC TRANSPOSABLE ELEMENT-DERIVED PROTEIN 4"/>
    <property type="match status" value="1"/>
</dbReference>
<name>A0AAV4BQI4_9GAST</name>
<feature type="transmembrane region" description="Helical" evidence="1">
    <location>
        <begin position="63"/>
        <end position="86"/>
    </location>
</feature>
<gene>
    <name evidence="3" type="ORF">PoB_004782100</name>
</gene>